<organism evidence="1 2">
    <name type="scientific">Boeremia exigua</name>
    <dbReference type="NCBI Taxonomy" id="749465"/>
    <lineage>
        <taxon>Eukaryota</taxon>
        <taxon>Fungi</taxon>
        <taxon>Dikarya</taxon>
        <taxon>Ascomycota</taxon>
        <taxon>Pezizomycotina</taxon>
        <taxon>Dothideomycetes</taxon>
        <taxon>Pleosporomycetidae</taxon>
        <taxon>Pleosporales</taxon>
        <taxon>Pleosporineae</taxon>
        <taxon>Didymellaceae</taxon>
        <taxon>Boeremia</taxon>
    </lineage>
</organism>
<accession>A0ACC2IHQ7</accession>
<reference evidence="1" key="1">
    <citation type="submission" date="2022-11" db="EMBL/GenBank/DDBJ databases">
        <title>Genome Sequence of Boeremia exigua.</title>
        <authorList>
            <person name="Buettner E."/>
        </authorList>
    </citation>
    <scope>NUCLEOTIDE SEQUENCE</scope>
    <source>
        <strain evidence="1">CU02</strain>
    </source>
</reference>
<keyword evidence="2" id="KW-1185">Reference proteome</keyword>
<protein>
    <submittedName>
        <fullName evidence="1">Uncharacterized protein</fullName>
    </submittedName>
</protein>
<comment type="caution">
    <text evidence="1">The sequence shown here is derived from an EMBL/GenBank/DDBJ whole genome shotgun (WGS) entry which is preliminary data.</text>
</comment>
<evidence type="ECO:0000313" key="2">
    <source>
        <dbReference type="Proteomes" id="UP001153331"/>
    </source>
</evidence>
<evidence type="ECO:0000313" key="1">
    <source>
        <dbReference type="EMBL" id="KAJ8114725.1"/>
    </source>
</evidence>
<dbReference type="EMBL" id="JAPHNI010000177">
    <property type="protein sequence ID" value="KAJ8114725.1"/>
    <property type="molecule type" value="Genomic_DNA"/>
</dbReference>
<name>A0ACC2IHQ7_9PLEO</name>
<proteinExistence type="predicted"/>
<gene>
    <name evidence="1" type="ORF">OPT61_g3447</name>
</gene>
<dbReference type="Proteomes" id="UP001153331">
    <property type="component" value="Unassembled WGS sequence"/>
</dbReference>
<sequence length="405" mass="45559">MNGSEDLLFSSPDDQETDVDLWQDDFDEEHMLDISYSDYESDDDLFNIQHEETVDSARLLSSPLLASADASITPPDDMFMNDFSTYAMEDAADVGKRLPRDRWRDDAWRTVRYEGCAQHDTSPETVLLRIVELVHGGLVDNTIMTKRDIYYRHPDLFVKQAVVDRYVDDLACTLGISRSQLNVTAAAKGLVAGCLTIHRDDGAQVDCTTEKEGMLVPNLGDTDRLDLTRVSWILLVEKELADHAPHVPIHAFVDLDPDGIAIMSTYKHGSYRLAHENVAPERTQALHLPNIRWLGVKAHHISRTPVGERGAGTSAMPELQGLMRLTTRDRTKAIQMLEWDLCSEMGPEQEWRSELQTMLMLNIKAEMQVLNELPGGIISFLNSRLRQAQEIEADVALDSDDGLLV</sequence>